<evidence type="ECO:0000313" key="13">
    <source>
        <dbReference type="Proteomes" id="UP000198802"/>
    </source>
</evidence>
<dbReference type="GO" id="GO:0043215">
    <property type="term" value="P:daunorubicin transport"/>
    <property type="evidence" value="ECO:0007669"/>
    <property type="project" value="InterPro"/>
</dbReference>
<keyword evidence="8" id="KW-0046">Antibiotic resistance</keyword>
<protein>
    <submittedName>
        <fullName evidence="12">ABC-2 type transport system ATP-binding protein</fullName>
    </submittedName>
</protein>
<dbReference type="PROSITE" id="PS50893">
    <property type="entry name" value="ABC_TRANSPORTER_2"/>
    <property type="match status" value="1"/>
</dbReference>
<name>A0A0S4QXN6_9ACTN</name>
<evidence type="ECO:0000256" key="7">
    <source>
        <dbReference type="ARBA" id="ARBA00023136"/>
    </source>
</evidence>
<dbReference type="RefSeq" id="WP_091283638.1">
    <property type="nucleotide sequence ID" value="NZ_FAOZ01000028.1"/>
</dbReference>
<comment type="similarity">
    <text evidence="9">Belongs to the ABC transporter superfamily. Drug exporter-1 (DrugE1) (TC 3.A.1.105) family.</text>
</comment>
<dbReference type="EMBL" id="FAOZ01000028">
    <property type="protein sequence ID" value="CUU59512.1"/>
    <property type="molecule type" value="Genomic_DNA"/>
</dbReference>
<dbReference type="GO" id="GO:0005886">
    <property type="term" value="C:plasma membrane"/>
    <property type="evidence" value="ECO:0007669"/>
    <property type="project" value="UniProtKB-SubCell"/>
</dbReference>
<dbReference type="PANTHER" id="PTHR42711:SF19">
    <property type="entry name" value="DOXORUBICIN RESISTANCE ATP-BINDING PROTEIN DRRA"/>
    <property type="match status" value="1"/>
</dbReference>
<evidence type="ECO:0000256" key="5">
    <source>
        <dbReference type="ARBA" id="ARBA00022840"/>
    </source>
</evidence>
<accession>A0A0S4QXN6</accession>
<evidence type="ECO:0000313" key="12">
    <source>
        <dbReference type="EMBL" id="CUU59512.1"/>
    </source>
</evidence>
<dbReference type="InterPro" id="IPR025302">
    <property type="entry name" value="DrrA1/2-like_C"/>
</dbReference>
<dbReference type="NCBIfam" id="TIGR01188">
    <property type="entry name" value="drrA"/>
    <property type="match status" value="1"/>
</dbReference>
<comment type="subcellular location">
    <subcellularLocation>
        <location evidence="1">Cell membrane</location>
        <topology evidence="1">Peripheral membrane protein</topology>
        <orientation evidence="1">Cytoplasmic side</orientation>
    </subcellularLocation>
</comment>
<reference evidence="13" key="1">
    <citation type="submission" date="2015-11" db="EMBL/GenBank/DDBJ databases">
        <authorList>
            <person name="Varghese N."/>
        </authorList>
    </citation>
    <scope>NUCLEOTIDE SEQUENCE [LARGE SCALE GENOMIC DNA]</scope>
    <source>
        <strain evidence="13">DSM 45899</strain>
    </source>
</reference>
<keyword evidence="2" id="KW-0813">Transport</keyword>
<dbReference type="InterPro" id="IPR050763">
    <property type="entry name" value="ABC_transporter_ATP-binding"/>
</dbReference>
<dbReference type="FunFam" id="3.40.50.300:FF:000589">
    <property type="entry name" value="ABC transporter, ATP-binding subunit"/>
    <property type="match status" value="1"/>
</dbReference>
<keyword evidence="4" id="KW-0547">Nucleotide-binding</keyword>
<dbReference type="Gene3D" id="3.40.50.300">
    <property type="entry name" value="P-loop containing nucleotide triphosphate hydrolases"/>
    <property type="match status" value="1"/>
</dbReference>
<dbReference type="Proteomes" id="UP000198802">
    <property type="component" value="Unassembled WGS sequence"/>
</dbReference>
<evidence type="ECO:0000256" key="10">
    <source>
        <dbReference type="SAM" id="MobiDB-lite"/>
    </source>
</evidence>
<dbReference type="Pfam" id="PF13732">
    <property type="entry name" value="DrrA1-3_C"/>
    <property type="match status" value="1"/>
</dbReference>
<evidence type="ECO:0000256" key="1">
    <source>
        <dbReference type="ARBA" id="ARBA00004413"/>
    </source>
</evidence>
<dbReference type="InterPro" id="IPR005894">
    <property type="entry name" value="DrrA"/>
</dbReference>
<evidence type="ECO:0000256" key="2">
    <source>
        <dbReference type="ARBA" id="ARBA00022448"/>
    </source>
</evidence>
<evidence type="ECO:0000256" key="9">
    <source>
        <dbReference type="ARBA" id="ARBA00049985"/>
    </source>
</evidence>
<dbReference type="GO" id="GO:0016887">
    <property type="term" value="F:ATP hydrolysis activity"/>
    <property type="evidence" value="ECO:0007669"/>
    <property type="project" value="InterPro"/>
</dbReference>
<dbReference type="InterPro" id="IPR003439">
    <property type="entry name" value="ABC_transporter-like_ATP-bd"/>
</dbReference>
<organism evidence="12 13">
    <name type="scientific">Parafrankia irregularis</name>
    <dbReference type="NCBI Taxonomy" id="795642"/>
    <lineage>
        <taxon>Bacteria</taxon>
        <taxon>Bacillati</taxon>
        <taxon>Actinomycetota</taxon>
        <taxon>Actinomycetes</taxon>
        <taxon>Frankiales</taxon>
        <taxon>Frankiaceae</taxon>
        <taxon>Parafrankia</taxon>
    </lineage>
</organism>
<evidence type="ECO:0000256" key="3">
    <source>
        <dbReference type="ARBA" id="ARBA00022475"/>
    </source>
</evidence>
<dbReference type="GO" id="GO:1900753">
    <property type="term" value="P:doxorubicin transport"/>
    <property type="evidence" value="ECO:0007669"/>
    <property type="project" value="InterPro"/>
</dbReference>
<dbReference type="GO" id="GO:0046677">
    <property type="term" value="P:response to antibiotic"/>
    <property type="evidence" value="ECO:0007669"/>
    <property type="project" value="UniProtKB-KW"/>
</dbReference>
<gene>
    <name evidence="12" type="ORF">Ga0074812_12884</name>
</gene>
<keyword evidence="6" id="KW-1278">Translocase</keyword>
<dbReference type="PANTHER" id="PTHR42711">
    <property type="entry name" value="ABC TRANSPORTER ATP-BINDING PROTEIN"/>
    <property type="match status" value="1"/>
</dbReference>
<feature type="region of interest" description="Disordered" evidence="10">
    <location>
        <begin position="314"/>
        <end position="350"/>
    </location>
</feature>
<dbReference type="InterPro" id="IPR003593">
    <property type="entry name" value="AAA+_ATPase"/>
</dbReference>
<dbReference type="Pfam" id="PF00005">
    <property type="entry name" value="ABC_tran"/>
    <property type="match status" value="1"/>
</dbReference>
<keyword evidence="7" id="KW-0472">Membrane</keyword>
<evidence type="ECO:0000256" key="4">
    <source>
        <dbReference type="ARBA" id="ARBA00022741"/>
    </source>
</evidence>
<dbReference type="AlphaFoldDB" id="A0A0S4QXN6"/>
<keyword evidence="13" id="KW-1185">Reference proteome</keyword>
<dbReference type="InterPro" id="IPR017871">
    <property type="entry name" value="ABC_transporter-like_CS"/>
</dbReference>
<evidence type="ECO:0000256" key="8">
    <source>
        <dbReference type="ARBA" id="ARBA00023251"/>
    </source>
</evidence>
<keyword evidence="5 12" id="KW-0067">ATP-binding</keyword>
<evidence type="ECO:0000256" key="6">
    <source>
        <dbReference type="ARBA" id="ARBA00022967"/>
    </source>
</evidence>
<dbReference type="SMART" id="SM00382">
    <property type="entry name" value="AAA"/>
    <property type="match status" value="1"/>
</dbReference>
<evidence type="ECO:0000259" key="11">
    <source>
        <dbReference type="PROSITE" id="PS50893"/>
    </source>
</evidence>
<sequence length="350" mass="36824">MTDQTAVLVEGLRKNYGRHTALAGLDLSVSVGSVHGVLGPNGAGKTTAVRILSTLLAADGGRAEVLGVDVLRHPERVRPRIGLTGQYAAVDERLTGLENLEMFGRLYRLRARTARARAIELLERFELTEASRRQIKTYSGGMRRRLDLAASLIMAPAVLFLDEPTTGLDPRSRQAMWRVIADLVREGTTVLLTTQYLEEADQLADRVSVIDGGRVIAEGTSDDLKRQIGGDRLEITIAPGDDLDAATAVLSRLGTGPAGVAAEERRVTVPVAGAAVLAEAVRSLDEIGATIVDVGLHRPSLDDVFMALTGHGAAGGADGSDGADGADGGKDAVRPPGPRSGDDESDLVAT</sequence>
<dbReference type="InterPro" id="IPR027417">
    <property type="entry name" value="P-loop_NTPase"/>
</dbReference>
<feature type="domain" description="ABC transporter" evidence="11">
    <location>
        <begin position="7"/>
        <end position="237"/>
    </location>
</feature>
<dbReference type="PROSITE" id="PS00211">
    <property type="entry name" value="ABC_TRANSPORTER_1"/>
    <property type="match status" value="1"/>
</dbReference>
<keyword evidence="3" id="KW-1003">Cell membrane</keyword>
<dbReference type="SUPFAM" id="SSF52540">
    <property type="entry name" value="P-loop containing nucleoside triphosphate hydrolases"/>
    <property type="match status" value="1"/>
</dbReference>
<dbReference type="GO" id="GO:0005524">
    <property type="term" value="F:ATP binding"/>
    <property type="evidence" value="ECO:0007669"/>
    <property type="project" value="UniProtKB-KW"/>
</dbReference>
<proteinExistence type="inferred from homology"/>